<dbReference type="Proteomes" id="UP001501257">
    <property type="component" value="Unassembled WGS sequence"/>
</dbReference>
<name>A0ABP9TQD9_9MICC</name>
<gene>
    <name evidence="1" type="ORF">GCM10025778_26160</name>
</gene>
<comment type="caution">
    <text evidence="1">The sequence shown here is derived from an EMBL/GenBank/DDBJ whole genome shotgun (WGS) entry which is preliminary data.</text>
</comment>
<dbReference type="EMBL" id="BAABLK010000034">
    <property type="protein sequence ID" value="GAA5228083.1"/>
    <property type="molecule type" value="Genomic_DNA"/>
</dbReference>
<sequence length="83" mass="8601">MGSRGLHDLSRSARCAAACDPALSIFRARDDDASYGFVLAILCKQAHAWGINTLGELDFDGQRAVLGGVEIKGIAAGIPGSPT</sequence>
<keyword evidence="2" id="KW-1185">Reference proteome</keyword>
<reference evidence="2" key="1">
    <citation type="journal article" date="2019" name="Int. J. Syst. Evol. Microbiol.">
        <title>The Global Catalogue of Microorganisms (GCM) 10K type strain sequencing project: providing services to taxonomists for standard genome sequencing and annotation.</title>
        <authorList>
            <consortium name="The Broad Institute Genomics Platform"/>
            <consortium name="The Broad Institute Genome Sequencing Center for Infectious Disease"/>
            <person name="Wu L."/>
            <person name="Ma J."/>
        </authorList>
    </citation>
    <scope>NUCLEOTIDE SEQUENCE [LARGE SCALE GENOMIC DNA]</scope>
    <source>
        <strain evidence="2">JCM 18952</strain>
    </source>
</reference>
<accession>A0ABP9TQD9</accession>
<evidence type="ECO:0000313" key="2">
    <source>
        <dbReference type="Proteomes" id="UP001501257"/>
    </source>
</evidence>
<protein>
    <submittedName>
        <fullName evidence="1">Uncharacterized protein</fullName>
    </submittedName>
</protein>
<evidence type="ECO:0000313" key="1">
    <source>
        <dbReference type="EMBL" id="GAA5228083.1"/>
    </source>
</evidence>
<proteinExistence type="predicted"/>
<dbReference type="RefSeq" id="WP_210099924.1">
    <property type="nucleotide sequence ID" value="NZ_BAABLK010000034.1"/>
</dbReference>
<organism evidence="1 2">
    <name type="scientific">Paeniglutamicibacter antarcticus</name>
    <dbReference type="NCBI Taxonomy" id="494023"/>
    <lineage>
        <taxon>Bacteria</taxon>
        <taxon>Bacillati</taxon>
        <taxon>Actinomycetota</taxon>
        <taxon>Actinomycetes</taxon>
        <taxon>Micrococcales</taxon>
        <taxon>Micrococcaceae</taxon>
        <taxon>Paeniglutamicibacter</taxon>
    </lineage>
</organism>